<sequence length="496" mass="49537">MQQLQAAGGPSNAVHIQHLSSRVQNLSAQLQLVQAAQAAQGNAAAPGAPAAAAAAPGNQVQGGHRPAASTAAAGAPGAYGGYGPYGANAGQPPALQHGGGGSTASSQAAGRQGAQPLSTVGAADPTAAGRPPAPELVAAPAGPLPQPYRHDLKYAADRSVIVIDDGPGGVAVAGGGGRGGGGGARGGGAASSRGLKRGRGKDGENDPLLEILEDVIDVDAEGEDDGAGGTVGDFKPMTGKEEYVLNEDPTLVRVRDAARRFGMKRLAPDVFPYIALAAEAHLTRLLRSVGARASQRTDPARAALDPALTARSGANTHALLHRAKEADRAQMDGRRGRTRQALKEAQAKANATVSKLFRGFKRRKPNIAADGTVPGSAPKPPAKAPDRPAASTPAPAPAAAAASIARAASPAPGGGAADGRNAAPPGAPAVAGVPVQPPAAPAAPRGPVHLRVSDLIAVMGADPHTAKNPLLYTWQMQEGFKEYNREAAQVAGLSGR</sequence>
<feature type="region of interest" description="Disordered" evidence="1">
    <location>
        <begin position="48"/>
        <end position="72"/>
    </location>
</feature>
<proteinExistence type="predicted"/>
<protein>
    <recommendedName>
        <fullName evidence="4">Transcription initiation factor TFIID component TAF4 C-terminal domain-containing protein</fullName>
    </recommendedName>
</protein>
<gene>
    <name evidence="2" type="ORF">GPECTOR_3g132</name>
</gene>
<dbReference type="EMBL" id="LSYV01000004">
    <property type="protein sequence ID" value="KXZ54965.1"/>
    <property type="molecule type" value="Genomic_DNA"/>
</dbReference>
<comment type="caution">
    <text evidence="2">The sequence shown here is derived from an EMBL/GenBank/DDBJ whole genome shotgun (WGS) entry which is preliminary data.</text>
</comment>
<feature type="compositionally biased region" description="Low complexity" evidence="1">
    <location>
        <begin position="103"/>
        <end position="115"/>
    </location>
</feature>
<organism evidence="2 3">
    <name type="scientific">Gonium pectorale</name>
    <name type="common">Green alga</name>
    <dbReference type="NCBI Taxonomy" id="33097"/>
    <lineage>
        <taxon>Eukaryota</taxon>
        <taxon>Viridiplantae</taxon>
        <taxon>Chlorophyta</taxon>
        <taxon>core chlorophytes</taxon>
        <taxon>Chlorophyceae</taxon>
        <taxon>CS clade</taxon>
        <taxon>Chlamydomonadales</taxon>
        <taxon>Volvocaceae</taxon>
        <taxon>Gonium</taxon>
    </lineage>
</organism>
<accession>A0A150GYT5</accession>
<feature type="compositionally biased region" description="Gly residues" evidence="1">
    <location>
        <begin position="173"/>
        <end position="189"/>
    </location>
</feature>
<keyword evidence="3" id="KW-1185">Reference proteome</keyword>
<feature type="region of interest" description="Disordered" evidence="1">
    <location>
        <begin position="324"/>
        <end position="446"/>
    </location>
</feature>
<feature type="region of interest" description="Disordered" evidence="1">
    <location>
        <begin position="173"/>
        <end position="206"/>
    </location>
</feature>
<evidence type="ECO:0000256" key="1">
    <source>
        <dbReference type="SAM" id="MobiDB-lite"/>
    </source>
</evidence>
<evidence type="ECO:0000313" key="3">
    <source>
        <dbReference type="Proteomes" id="UP000075714"/>
    </source>
</evidence>
<dbReference type="STRING" id="33097.A0A150GYT5"/>
<evidence type="ECO:0000313" key="2">
    <source>
        <dbReference type="EMBL" id="KXZ54965.1"/>
    </source>
</evidence>
<dbReference type="AlphaFoldDB" id="A0A150GYT5"/>
<dbReference type="OrthoDB" id="548340at2759"/>
<feature type="compositionally biased region" description="Basic and acidic residues" evidence="1">
    <location>
        <begin position="324"/>
        <end position="346"/>
    </location>
</feature>
<feature type="region of interest" description="Disordered" evidence="1">
    <location>
        <begin position="90"/>
        <end position="144"/>
    </location>
</feature>
<evidence type="ECO:0008006" key="4">
    <source>
        <dbReference type="Google" id="ProtNLM"/>
    </source>
</evidence>
<dbReference type="Proteomes" id="UP000075714">
    <property type="component" value="Unassembled WGS sequence"/>
</dbReference>
<reference evidence="3" key="1">
    <citation type="journal article" date="2016" name="Nat. Commun.">
        <title>The Gonium pectorale genome demonstrates co-option of cell cycle regulation during the evolution of multicellularity.</title>
        <authorList>
            <person name="Hanschen E.R."/>
            <person name="Marriage T.N."/>
            <person name="Ferris P.J."/>
            <person name="Hamaji T."/>
            <person name="Toyoda A."/>
            <person name="Fujiyama A."/>
            <person name="Neme R."/>
            <person name="Noguchi H."/>
            <person name="Minakuchi Y."/>
            <person name="Suzuki M."/>
            <person name="Kawai-Toyooka H."/>
            <person name="Smith D.R."/>
            <person name="Sparks H."/>
            <person name="Anderson J."/>
            <person name="Bakaric R."/>
            <person name="Luria V."/>
            <person name="Karger A."/>
            <person name="Kirschner M.W."/>
            <person name="Durand P.M."/>
            <person name="Michod R.E."/>
            <person name="Nozaki H."/>
            <person name="Olson B.J."/>
        </authorList>
    </citation>
    <scope>NUCLEOTIDE SEQUENCE [LARGE SCALE GENOMIC DNA]</scope>
    <source>
        <strain evidence="3">NIES-2863</strain>
    </source>
</reference>
<name>A0A150GYT5_GONPE</name>
<feature type="compositionally biased region" description="Low complexity" evidence="1">
    <location>
        <begin position="387"/>
        <end position="411"/>
    </location>
</feature>
<feature type="compositionally biased region" description="Low complexity" evidence="1">
    <location>
        <begin position="418"/>
        <end position="434"/>
    </location>
</feature>